<evidence type="ECO:0000256" key="1">
    <source>
        <dbReference type="PROSITE-ProRule" id="PRU00047"/>
    </source>
</evidence>
<dbReference type="Proteomes" id="UP000265520">
    <property type="component" value="Unassembled WGS sequence"/>
</dbReference>
<proteinExistence type="predicted"/>
<evidence type="ECO:0000259" key="3">
    <source>
        <dbReference type="PROSITE" id="PS50158"/>
    </source>
</evidence>
<comment type="caution">
    <text evidence="4">The sequence shown here is derived from an EMBL/GenBank/DDBJ whole genome shotgun (WGS) entry which is preliminary data.</text>
</comment>
<feature type="region of interest" description="Disordered" evidence="2">
    <location>
        <begin position="25"/>
        <end position="76"/>
    </location>
</feature>
<dbReference type="SMART" id="SM00343">
    <property type="entry name" value="ZnF_C2HC"/>
    <property type="match status" value="1"/>
</dbReference>
<feature type="domain" description="CCHC-type" evidence="3">
    <location>
        <begin position="77"/>
        <end position="94"/>
    </location>
</feature>
<dbReference type="GO" id="GO:0003676">
    <property type="term" value="F:nucleic acid binding"/>
    <property type="evidence" value="ECO:0007669"/>
    <property type="project" value="InterPro"/>
</dbReference>
<sequence>MVEIAICSCKSYHLYYRWEDNLNNGSGGRSFTRSNSSTPTPSRGRNGGRGPRGRGRNGSNSSNGTFVTATGDPISGRRCYTCGDPSHFANVCPNRGL</sequence>
<protein>
    <submittedName>
        <fullName evidence="4">DNA topoisomerase 3-alpha-like</fullName>
    </submittedName>
</protein>
<evidence type="ECO:0000313" key="5">
    <source>
        <dbReference type="Proteomes" id="UP000265520"/>
    </source>
</evidence>
<dbReference type="PROSITE" id="PS50158">
    <property type="entry name" value="ZF_CCHC"/>
    <property type="match status" value="1"/>
</dbReference>
<reference evidence="4 5" key="1">
    <citation type="journal article" date="2018" name="Front. Plant Sci.">
        <title>Red Clover (Trifolium pratense) and Zigzag Clover (T. medium) - A Picture of Genomic Similarities and Differences.</title>
        <authorList>
            <person name="Dluhosova J."/>
            <person name="Istvanek J."/>
            <person name="Nedelnik J."/>
            <person name="Repkova J."/>
        </authorList>
    </citation>
    <scope>NUCLEOTIDE SEQUENCE [LARGE SCALE GENOMIC DNA]</scope>
    <source>
        <strain evidence="5">cv. 10/8</strain>
        <tissue evidence="4">Leaf</tissue>
    </source>
</reference>
<dbReference type="GO" id="GO:0016853">
    <property type="term" value="F:isomerase activity"/>
    <property type="evidence" value="ECO:0007669"/>
    <property type="project" value="UniProtKB-KW"/>
</dbReference>
<evidence type="ECO:0000313" key="4">
    <source>
        <dbReference type="EMBL" id="MCI45714.1"/>
    </source>
</evidence>
<keyword evidence="4" id="KW-0413">Isomerase</keyword>
<dbReference type="AlphaFoldDB" id="A0A392SBY9"/>
<keyword evidence="1" id="KW-0863">Zinc-finger</keyword>
<name>A0A392SBY9_9FABA</name>
<keyword evidence="5" id="KW-1185">Reference proteome</keyword>
<dbReference type="GO" id="GO:0008270">
    <property type="term" value="F:zinc ion binding"/>
    <property type="evidence" value="ECO:0007669"/>
    <property type="project" value="UniProtKB-KW"/>
</dbReference>
<dbReference type="Gene3D" id="4.10.60.10">
    <property type="entry name" value="Zinc finger, CCHC-type"/>
    <property type="match status" value="1"/>
</dbReference>
<organism evidence="4 5">
    <name type="scientific">Trifolium medium</name>
    <dbReference type="NCBI Taxonomy" id="97028"/>
    <lineage>
        <taxon>Eukaryota</taxon>
        <taxon>Viridiplantae</taxon>
        <taxon>Streptophyta</taxon>
        <taxon>Embryophyta</taxon>
        <taxon>Tracheophyta</taxon>
        <taxon>Spermatophyta</taxon>
        <taxon>Magnoliopsida</taxon>
        <taxon>eudicotyledons</taxon>
        <taxon>Gunneridae</taxon>
        <taxon>Pentapetalae</taxon>
        <taxon>rosids</taxon>
        <taxon>fabids</taxon>
        <taxon>Fabales</taxon>
        <taxon>Fabaceae</taxon>
        <taxon>Papilionoideae</taxon>
        <taxon>50 kb inversion clade</taxon>
        <taxon>NPAAA clade</taxon>
        <taxon>Hologalegina</taxon>
        <taxon>IRL clade</taxon>
        <taxon>Trifolieae</taxon>
        <taxon>Trifolium</taxon>
    </lineage>
</organism>
<dbReference type="InterPro" id="IPR001878">
    <property type="entry name" value="Znf_CCHC"/>
</dbReference>
<keyword evidence="1" id="KW-0479">Metal-binding</keyword>
<dbReference type="EMBL" id="LXQA010347499">
    <property type="protein sequence ID" value="MCI45714.1"/>
    <property type="molecule type" value="Genomic_DNA"/>
</dbReference>
<keyword evidence="1" id="KW-0862">Zinc</keyword>
<feature type="compositionally biased region" description="Low complexity" evidence="2">
    <location>
        <begin position="29"/>
        <end position="44"/>
    </location>
</feature>
<evidence type="ECO:0000256" key="2">
    <source>
        <dbReference type="SAM" id="MobiDB-lite"/>
    </source>
</evidence>
<accession>A0A392SBY9</accession>